<dbReference type="Proteomes" id="UP000289465">
    <property type="component" value="Unassembled WGS sequence"/>
</dbReference>
<proteinExistence type="predicted"/>
<gene>
    <name evidence="2" type="ORF">AVE30378_02452</name>
</gene>
<keyword evidence="1" id="KW-0812">Transmembrane</keyword>
<evidence type="ECO:0000256" key="1">
    <source>
        <dbReference type="SAM" id="Phobius"/>
    </source>
</evidence>
<sequence length="51" mass="5797">MTIPNSQDPRRQAVPGVRKARTRRGPWGMLALWLTVIAVLFLVGVLARWLQ</sequence>
<evidence type="ECO:0000313" key="2">
    <source>
        <dbReference type="EMBL" id="SSW67105.1"/>
    </source>
</evidence>
<dbReference type="AlphaFoldDB" id="A0A446CH13"/>
<organism evidence="2 3">
    <name type="scientific">Achromobacter veterisilvae</name>
    <dbReference type="NCBI Taxonomy" id="2069367"/>
    <lineage>
        <taxon>Bacteria</taxon>
        <taxon>Pseudomonadati</taxon>
        <taxon>Pseudomonadota</taxon>
        <taxon>Betaproteobacteria</taxon>
        <taxon>Burkholderiales</taxon>
        <taxon>Alcaligenaceae</taxon>
        <taxon>Achromobacter</taxon>
    </lineage>
</organism>
<reference evidence="2 3" key="1">
    <citation type="submission" date="2018-07" db="EMBL/GenBank/DDBJ databases">
        <authorList>
            <person name="Peeters C."/>
        </authorList>
    </citation>
    <scope>NUCLEOTIDE SEQUENCE [LARGE SCALE GENOMIC DNA]</scope>
    <source>
        <strain evidence="2 3">LMG 30378</strain>
    </source>
</reference>
<dbReference type="EMBL" id="UFQC01000011">
    <property type="protein sequence ID" value="SSW67105.1"/>
    <property type="molecule type" value="Genomic_DNA"/>
</dbReference>
<keyword evidence="1" id="KW-1133">Transmembrane helix</keyword>
<accession>A0A446CH13</accession>
<protein>
    <submittedName>
        <fullName evidence="2">Uncharacterized protein</fullName>
    </submittedName>
</protein>
<evidence type="ECO:0000313" key="3">
    <source>
        <dbReference type="Proteomes" id="UP000289465"/>
    </source>
</evidence>
<keyword evidence="1" id="KW-0472">Membrane</keyword>
<name>A0A446CH13_9BURK</name>
<dbReference type="RefSeq" id="WP_165360163.1">
    <property type="nucleotide sequence ID" value="NZ_UFQC01000011.1"/>
</dbReference>
<feature type="transmembrane region" description="Helical" evidence="1">
    <location>
        <begin position="27"/>
        <end position="50"/>
    </location>
</feature>